<protein>
    <submittedName>
        <fullName evidence="3 4">RNA-binding protein 33-like isoform X1</fullName>
    </submittedName>
</protein>
<evidence type="ECO:0000313" key="4">
    <source>
        <dbReference type="RefSeq" id="XP_022934399.1"/>
    </source>
</evidence>
<dbReference type="InterPro" id="IPR035979">
    <property type="entry name" value="RBD_domain_sf"/>
</dbReference>
<evidence type="ECO:0000313" key="2">
    <source>
        <dbReference type="Proteomes" id="UP000504609"/>
    </source>
</evidence>
<dbReference type="GeneID" id="111441586"/>
<dbReference type="InterPro" id="IPR012677">
    <property type="entry name" value="Nucleotide-bd_a/b_plait_sf"/>
</dbReference>
<proteinExistence type="predicted"/>
<name>A0A6J1F7J8_CUCMO</name>
<dbReference type="RefSeq" id="XP_022934398.1">
    <property type="nucleotide sequence ID" value="XM_023078630.1"/>
</dbReference>
<gene>
    <name evidence="3 4" type="primary">LOC111441586</name>
</gene>
<dbReference type="RefSeq" id="XP_022934399.1">
    <property type="nucleotide sequence ID" value="XM_023078631.1"/>
</dbReference>
<organism evidence="2 3">
    <name type="scientific">Cucurbita moschata</name>
    <name type="common">Winter crookneck squash</name>
    <name type="synonym">Cucurbita pepo var. moschata</name>
    <dbReference type="NCBI Taxonomy" id="3662"/>
    <lineage>
        <taxon>Eukaryota</taxon>
        <taxon>Viridiplantae</taxon>
        <taxon>Streptophyta</taxon>
        <taxon>Embryophyta</taxon>
        <taxon>Tracheophyta</taxon>
        <taxon>Spermatophyta</taxon>
        <taxon>Magnoliopsida</taxon>
        <taxon>eudicotyledons</taxon>
        <taxon>Gunneridae</taxon>
        <taxon>Pentapetalae</taxon>
        <taxon>rosids</taxon>
        <taxon>fabids</taxon>
        <taxon>Cucurbitales</taxon>
        <taxon>Cucurbitaceae</taxon>
        <taxon>Cucurbiteae</taxon>
        <taxon>Cucurbita</taxon>
    </lineage>
</organism>
<dbReference type="SUPFAM" id="SSF54928">
    <property type="entry name" value="RNA-binding domain, RBD"/>
    <property type="match status" value="1"/>
</dbReference>
<feature type="compositionally biased region" description="Low complexity" evidence="1">
    <location>
        <begin position="116"/>
        <end position="127"/>
    </location>
</feature>
<evidence type="ECO:0000313" key="3">
    <source>
        <dbReference type="RefSeq" id="XP_022934398.1"/>
    </source>
</evidence>
<dbReference type="GO" id="GO:0003676">
    <property type="term" value="F:nucleic acid binding"/>
    <property type="evidence" value="ECO:0007669"/>
    <property type="project" value="InterPro"/>
</dbReference>
<sequence>MDKGIFQMILCGNPHRSFRGHLSVISHRLSSSSTFNRLIIFRPRLNFLESHRPAPSWPSDDHCPNFNHQFDPYVQYPNHHPGPPFGQPNYPPEYSHHPPPPPQQQPPFQHPPPHQQPYQHQQNNWNHPEFHNHPPDYRPQPHFNGEMSERFGYGGLRANCGDQNANLGRKRPRIHSDRTVPAGSCFVKYATLVEADRATSALDNQYTFPGELTPMNVKYADSERDRLEATTFQAE</sequence>
<reference evidence="3 4" key="1">
    <citation type="submission" date="2025-04" db="UniProtKB">
        <authorList>
            <consortium name="RefSeq"/>
        </authorList>
    </citation>
    <scope>IDENTIFICATION</scope>
    <source>
        <tissue evidence="3 4">Young leaves</tissue>
    </source>
</reference>
<feature type="compositionally biased region" description="Pro residues" evidence="1">
    <location>
        <begin position="80"/>
        <end position="115"/>
    </location>
</feature>
<dbReference type="Gene3D" id="3.30.70.330">
    <property type="match status" value="1"/>
</dbReference>
<keyword evidence="2" id="KW-1185">Reference proteome</keyword>
<dbReference type="KEGG" id="cmos:111441586"/>
<feature type="region of interest" description="Disordered" evidence="1">
    <location>
        <begin position="68"/>
        <end position="150"/>
    </location>
</feature>
<accession>A0A6J1F7J8</accession>
<evidence type="ECO:0000256" key="1">
    <source>
        <dbReference type="SAM" id="MobiDB-lite"/>
    </source>
</evidence>
<dbReference type="AlphaFoldDB" id="A0A6J1F7J8"/>
<dbReference type="Proteomes" id="UP000504609">
    <property type="component" value="Unplaced"/>
</dbReference>